<gene>
    <name evidence="8" type="primary">LOC129345000</name>
</gene>
<dbReference type="InterPro" id="IPR036048">
    <property type="entry name" value="Interleukin_8-like_sf"/>
</dbReference>
<keyword evidence="7" id="KW-1185">Reference proteome</keyword>
<dbReference type="RefSeq" id="XP_054857922.1">
    <property type="nucleotide sequence ID" value="XM_055001947.1"/>
</dbReference>
<evidence type="ECO:0000256" key="3">
    <source>
        <dbReference type="ARBA" id="ARBA00022514"/>
    </source>
</evidence>
<evidence type="ECO:0000313" key="8">
    <source>
        <dbReference type="RefSeq" id="XP_054857922.1"/>
    </source>
</evidence>
<feature type="signal peptide" evidence="5">
    <location>
        <begin position="1"/>
        <end position="22"/>
    </location>
</feature>
<dbReference type="GO" id="GO:0008009">
    <property type="term" value="F:chemokine activity"/>
    <property type="evidence" value="ECO:0007669"/>
    <property type="project" value="InterPro"/>
</dbReference>
<dbReference type="Pfam" id="PF00048">
    <property type="entry name" value="IL8"/>
    <property type="match status" value="1"/>
</dbReference>
<dbReference type="GO" id="GO:0005615">
    <property type="term" value="C:extracellular space"/>
    <property type="evidence" value="ECO:0007669"/>
    <property type="project" value="UniProtKB-KW"/>
</dbReference>
<dbReference type="FunFam" id="2.40.50.40:FF:000002">
    <property type="entry name" value="C-C motif chemokine"/>
    <property type="match status" value="1"/>
</dbReference>
<comment type="similarity">
    <text evidence="1">Belongs to the intercrine beta (chemokine CC) family.</text>
</comment>
<keyword evidence="2" id="KW-0145">Chemotaxis</keyword>
<evidence type="ECO:0000256" key="4">
    <source>
        <dbReference type="ARBA" id="ARBA00022729"/>
    </source>
</evidence>
<protein>
    <submittedName>
        <fullName evidence="8">C-C motif chemokine 14-like</fullName>
    </submittedName>
</protein>
<proteinExistence type="inferred from homology"/>
<organism evidence="7 8">
    <name type="scientific">Eublepharis macularius</name>
    <name type="common">Leopard gecko</name>
    <name type="synonym">Cyrtodactylus macularius</name>
    <dbReference type="NCBI Taxonomy" id="481883"/>
    <lineage>
        <taxon>Eukaryota</taxon>
        <taxon>Metazoa</taxon>
        <taxon>Chordata</taxon>
        <taxon>Craniata</taxon>
        <taxon>Vertebrata</taxon>
        <taxon>Euteleostomi</taxon>
        <taxon>Lepidosauria</taxon>
        <taxon>Squamata</taxon>
        <taxon>Bifurcata</taxon>
        <taxon>Gekkota</taxon>
        <taxon>Eublepharidae</taxon>
        <taxon>Eublepharinae</taxon>
        <taxon>Eublepharis</taxon>
    </lineage>
</organism>
<dbReference type="Gene3D" id="2.40.50.40">
    <property type="match status" value="1"/>
</dbReference>
<reference evidence="8" key="1">
    <citation type="submission" date="2025-08" db="UniProtKB">
        <authorList>
            <consortium name="RefSeq"/>
        </authorList>
    </citation>
    <scope>IDENTIFICATION</scope>
    <source>
        <tissue evidence="8">Blood</tissue>
    </source>
</reference>
<dbReference type="GO" id="GO:0030335">
    <property type="term" value="P:positive regulation of cell migration"/>
    <property type="evidence" value="ECO:0007669"/>
    <property type="project" value="TreeGrafter"/>
</dbReference>
<feature type="chain" id="PRO_5041697841" evidence="5">
    <location>
        <begin position="23"/>
        <end position="93"/>
    </location>
</feature>
<sequence>MNSSMTTLMLFLVAVVLFQTQAQPEQPSACCVSYVKKPIPLRLLTHYEIRSKCSLPAVVFYSKANKMYCANPQAPWTQDRIQKLPENGQQTTP</sequence>
<dbReference type="GO" id="GO:0006954">
    <property type="term" value="P:inflammatory response"/>
    <property type="evidence" value="ECO:0007669"/>
    <property type="project" value="TreeGrafter"/>
</dbReference>
<keyword evidence="3" id="KW-0202">Cytokine</keyword>
<feature type="domain" description="Chemokine interleukin-8-like" evidence="6">
    <location>
        <begin position="27"/>
        <end position="84"/>
    </location>
</feature>
<dbReference type="SMART" id="SM00199">
    <property type="entry name" value="SCY"/>
    <property type="match status" value="1"/>
</dbReference>
<evidence type="ECO:0000259" key="6">
    <source>
        <dbReference type="SMART" id="SM00199"/>
    </source>
</evidence>
<dbReference type="GO" id="GO:0061844">
    <property type="term" value="P:antimicrobial humoral immune response mediated by antimicrobial peptide"/>
    <property type="evidence" value="ECO:0007669"/>
    <property type="project" value="TreeGrafter"/>
</dbReference>
<dbReference type="PANTHER" id="PTHR12015:SF103">
    <property type="entry name" value="C-C MOTIF CHEMOKINE 4-RELATED"/>
    <property type="match status" value="1"/>
</dbReference>
<keyword evidence="4 5" id="KW-0732">Signal</keyword>
<dbReference type="KEGG" id="emc:129345000"/>
<dbReference type="GO" id="GO:0048020">
    <property type="term" value="F:CCR chemokine receptor binding"/>
    <property type="evidence" value="ECO:0007669"/>
    <property type="project" value="TreeGrafter"/>
</dbReference>
<dbReference type="SUPFAM" id="SSF54117">
    <property type="entry name" value="Interleukin 8-like chemokines"/>
    <property type="match status" value="1"/>
</dbReference>
<dbReference type="InterPro" id="IPR039809">
    <property type="entry name" value="Chemokine_b/g/d"/>
</dbReference>
<dbReference type="GeneID" id="129345000"/>
<dbReference type="PANTHER" id="PTHR12015">
    <property type="entry name" value="SMALL INDUCIBLE CYTOKINE A"/>
    <property type="match status" value="1"/>
</dbReference>
<evidence type="ECO:0000313" key="7">
    <source>
        <dbReference type="Proteomes" id="UP001190640"/>
    </source>
</evidence>
<evidence type="ECO:0000256" key="2">
    <source>
        <dbReference type="ARBA" id="ARBA00022500"/>
    </source>
</evidence>
<dbReference type="InterPro" id="IPR001811">
    <property type="entry name" value="Chemokine_IL8-like_dom"/>
</dbReference>
<name>A0AA97KKY9_EUBMA</name>
<evidence type="ECO:0000256" key="5">
    <source>
        <dbReference type="SAM" id="SignalP"/>
    </source>
</evidence>
<evidence type="ECO:0000256" key="1">
    <source>
        <dbReference type="ARBA" id="ARBA00010868"/>
    </source>
</evidence>
<dbReference type="GO" id="GO:0048245">
    <property type="term" value="P:eosinophil chemotaxis"/>
    <property type="evidence" value="ECO:0007669"/>
    <property type="project" value="TreeGrafter"/>
</dbReference>
<dbReference type="AlphaFoldDB" id="A0AA97KKY9"/>
<dbReference type="GO" id="GO:0070098">
    <property type="term" value="P:chemokine-mediated signaling pathway"/>
    <property type="evidence" value="ECO:0007669"/>
    <property type="project" value="TreeGrafter"/>
</dbReference>
<dbReference type="Proteomes" id="UP001190640">
    <property type="component" value="Chromosome 17"/>
</dbReference>
<dbReference type="CDD" id="cd00272">
    <property type="entry name" value="Chemokine_CC"/>
    <property type="match status" value="1"/>
</dbReference>
<accession>A0AA97KKY9</accession>